<dbReference type="Pfam" id="PF14871">
    <property type="entry name" value="GHL6"/>
    <property type="match status" value="1"/>
</dbReference>
<comment type="caution">
    <text evidence="2">The sequence shown here is derived from an EMBL/GenBank/DDBJ whole genome shotgun (WGS) entry which is preliminary data.</text>
</comment>
<evidence type="ECO:0000313" key="3">
    <source>
        <dbReference type="Proteomes" id="UP000314011"/>
    </source>
</evidence>
<sequence>MEQVPWYERTMRWAQTNLTEIDPARYDNEWWREQWKRTKTQGVIINAGGIVAYYPTEMPLHHRAEHLGDRDLYGEIVKEARAEGLTVIARMDSNRVAPDFLDAHPEWICRHEDGSPIQIADKYVTCIHSAYYSEYLPDVMREIIARSSPDGFADNSWAGLPRRYICHCETCRESFAGQGHGALPTKADWDDPTYRAWIDWNYRRRTELWIENNKVTQEAGGEHCRWMGMISGEVLYNSVRFIDLRSILEHTPIIMLDHQRRSKEDGFEQNTEAGKRLHELVGWDRFIPESMPQYQLGSPAFRHASMPAAEVRLWSTAGFAGGIQPWWHHIGANHDDRRQYQTAKPIFTWHEANEDVLKDRKPAARIGIVWSQANNDLHGRDMAAERTQMSYRGTVKALTRACLDWIPVEVRDIPTDTSRFDALVLPEIGVLSDEAAAALTSFVEAGGGIVATGETGVRDTDGSLREIPALVDLLGVTPDGANVYGDVTSPDPNIEVYSRHTYLRLSPEFRSTVDGPKDDTAPERNGERHPILAGLDQTDSVPFGGRLVTCSAGPDVEVVATFVPEFPIFPPETSWMREPKTDIPAITVRRHGSGRAVAMLADLDRCYGREGSFEHADILANAVRWATGKRQRIGIAGGYGLVALTSYVQGDDLIVHLTNRIIAQPVPGRQEVIVPIGPLEVSVSDCGAASAELRVAGTHVNTVATDGGVKFVVDQLQEHEVIVIRGGA</sequence>
<organism evidence="2 3">
    <name type="scientific">Pelagovum pacificum</name>
    <dbReference type="NCBI Taxonomy" id="2588711"/>
    <lineage>
        <taxon>Bacteria</taxon>
        <taxon>Pseudomonadati</taxon>
        <taxon>Pseudomonadota</taxon>
        <taxon>Alphaproteobacteria</taxon>
        <taxon>Rhodobacterales</taxon>
        <taxon>Paracoccaceae</taxon>
        <taxon>Pelagovum</taxon>
    </lineage>
</organism>
<dbReference type="Pfam" id="PF08532">
    <property type="entry name" value="Glyco_hydro_42M"/>
    <property type="match status" value="1"/>
</dbReference>
<proteinExistence type="predicted"/>
<evidence type="ECO:0000259" key="1">
    <source>
        <dbReference type="Pfam" id="PF08532"/>
    </source>
</evidence>
<dbReference type="InterPro" id="IPR028212">
    <property type="entry name" value="GHL6"/>
</dbReference>
<dbReference type="EMBL" id="VFFF01000001">
    <property type="protein sequence ID" value="TNY32556.1"/>
    <property type="molecule type" value="Genomic_DNA"/>
</dbReference>
<gene>
    <name evidence="2" type="ORF">FHY64_04510</name>
</gene>
<dbReference type="InterPro" id="IPR017853">
    <property type="entry name" value="GH"/>
</dbReference>
<feature type="domain" description="Beta-galactosidase trimerisation" evidence="1">
    <location>
        <begin position="364"/>
        <end position="476"/>
    </location>
</feature>
<dbReference type="AlphaFoldDB" id="A0A5C5GG97"/>
<dbReference type="Gene3D" id="3.40.50.880">
    <property type="match status" value="1"/>
</dbReference>
<evidence type="ECO:0000313" key="2">
    <source>
        <dbReference type="EMBL" id="TNY32556.1"/>
    </source>
</evidence>
<keyword evidence="3" id="KW-1185">Reference proteome</keyword>
<dbReference type="Proteomes" id="UP000314011">
    <property type="component" value="Unassembled WGS sequence"/>
</dbReference>
<dbReference type="CDD" id="cd03143">
    <property type="entry name" value="A4_beta-galactosidase_middle_domain"/>
    <property type="match status" value="1"/>
</dbReference>
<protein>
    <submittedName>
        <fullName evidence="2">Tat pathway signal protein</fullName>
    </submittedName>
</protein>
<dbReference type="GO" id="GO:0004565">
    <property type="term" value="F:beta-galactosidase activity"/>
    <property type="evidence" value="ECO:0007669"/>
    <property type="project" value="InterPro"/>
</dbReference>
<dbReference type="Gene3D" id="3.20.20.80">
    <property type="entry name" value="Glycosidases"/>
    <property type="match status" value="1"/>
</dbReference>
<reference evidence="2 3" key="1">
    <citation type="submission" date="2019-06" db="EMBL/GenBank/DDBJ databases">
        <title>Genome of new Rhodobacteraceae sp. SM1903.</title>
        <authorList>
            <person name="Ren X."/>
        </authorList>
    </citation>
    <scope>NUCLEOTIDE SEQUENCE [LARGE SCALE GENOMIC DNA]</scope>
    <source>
        <strain evidence="2 3">SM1903</strain>
    </source>
</reference>
<dbReference type="OrthoDB" id="7536405at2"/>
<accession>A0A5C5GG97</accession>
<dbReference type="SUPFAM" id="SSF52317">
    <property type="entry name" value="Class I glutamine amidotransferase-like"/>
    <property type="match status" value="1"/>
</dbReference>
<dbReference type="SUPFAM" id="SSF51445">
    <property type="entry name" value="(Trans)glycosidases"/>
    <property type="match status" value="1"/>
</dbReference>
<dbReference type="RefSeq" id="WP_140193234.1">
    <property type="nucleotide sequence ID" value="NZ_CP065915.1"/>
</dbReference>
<dbReference type="InterPro" id="IPR029062">
    <property type="entry name" value="Class_I_gatase-like"/>
</dbReference>
<dbReference type="InterPro" id="IPR013738">
    <property type="entry name" value="Beta_galactosidase_Trimer"/>
</dbReference>
<name>A0A5C5GG97_9RHOB</name>
<dbReference type="GO" id="GO:0005975">
    <property type="term" value="P:carbohydrate metabolic process"/>
    <property type="evidence" value="ECO:0007669"/>
    <property type="project" value="InterPro"/>
</dbReference>